<sequence>MKHRLALFCATAVLVACAHQPTGLDVDRSHASPGFESRVQFVVLHYTALDQARSLQVLTQPRGVSAHYLVGDAPVRIYQLVDEQYRSWHAGVSHWGINAGLNSSSIGIEIVNPGYKDTPQGHVYAPYPKAQIDAVIALLRDISARHRIRPERILGHADLAPGRKQDPGPQFPWRRLADEGLIPWPDAALVAARRAPLESGQVPLPDAVWVQTRLAQVGYKTPSTGQWDAATREVLSTFQMKYRPANFSGALDAETAALLDVATTPGGMRVADVAPQRPARNTGEDAAIAP</sequence>
<protein>
    <recommendedName>
        <fullName evidence="3">N-acetylmuramoyl-L-alanine amidase</fullName>
        <ecNumber evidence="3">3.5.1.28</ecNumber>
    </recommendedName>
</protein>
<dbReference type="RefSeq" id="WP_394459751.1">
    <property type="nucleotide sequence ID" value="NZ_JBIGHZ010000002.1"/>
</dbReference>
<dbReference type="InterPro" id="IPR036365">
    <property type="entry name" value="PGBD-like_sf"/>
</dbReference>
<feature type="chain" id="PRO_5045695107" description="N-acetylmuramoyl-L-alanine amidase" evidence="6">
    <location>
        <begin position="19"/>
        <end position="290"/>
    </location>
</feature>
<dbReference type="SMART" id="SM00644">
    <property type="entry name" value="Ami_2"/>
    <property type="match status" value="1"/>
</dbReference>
<dbReference type="InterPro" id="IPR036366">
    <property type="entry name" value="PGBDSf"/>
</dbReference>
<evidence type="ECO:0000256" key="4">
    <source>
        <dbReference type="ARBA" id="ARBA00022801"/>
    </source>
</evidence>
<dbReference type="SUPFAM" id="SSF47090">
    <property type="entry name" value="PGBD-like"/>
    <property type="match status" value="1"/>
</dbReference>
<dbReference type="PROSITE" id="PS51257">
    <property type="entry name" value="PROKAR_LIPOPROTEIN"/>
    <property type="match status" value="1"/>
</dbReference>
<dbReference type="InterPro" id="IPR002502">
    <property type="entry name" value="Amidase_domain"/>
</dbReference>
<keyword evidence="6" id="KW-0732">Signal</keyword>
<evidence type="ECO:0000256" key="3">
    <source>
        <dbReference type="ARBA" id="ARBA00011901"/>
    </source>
</evidence>
<name>A0ABW7FUD1_9BURK</name>
<evidence type="ECO:0000313" key="9">
    <source>
        <dbReference type="Proteomes" id="UP001606099"/>
    </source>
</evidence>
<reference evidence="8 9" key="1">
    <citation type="submission" date="2024-08" db="EMBL/GenBank/DDBJ databases">
        <authorList>
            <person name="Lu H."/>
        </authorList>
    </citation>
    <scope>NUCLEOTIDE SEQUENCE [LARGE SCALE GENOMIC DNA]</scope>
    <source>
        <strain evidence="8 9">BYS180W</strain>
    </source>
</reference>
<dbReference type="EC" id="3.5.1.28" evidence="3"/>
<evidence type="ECO:0000256" key="6">
    <source>
        <dbReference type="SAM" id="SignalP"/>
    </source>
</evidence>
<dbReference type="SUPFAM" id="SSF55846">
    <property type="entry name" value="N-acetylmuramoyl-L-alanine amidase-like"/>
    <property type="match status" value="1"/>
</dbReference>
<dbReference type="GO" id="GO:0008745">
    <property type="term" value="F:N-acetylmuramoyl-L-alanine amidase activity"/>
    <property type="evidence" value="ECO:0007669"/>
    <property type="project" value="UniProtKB-EC"/>
</dbReference>
<dbReference type="CDD" id="cd06583">
    <property type="entry name" value="PGRP"/>
    <property type="match status" value="1"/>
</dbReference>
<dbReference type="InterPro" id="IPR002477">
    <property type="entry name" value="Peptidoglycan-bd-like"/>
</dbReference>
<dbReference type="Pfam" id="PF01510">
    <property type="entry name" value="Amidase_2"/>
    <property type="match status" value="1"/>
</dbReference>
<gene>
    <name evidence="8" type="ORF">ACG0Z6_06705</name>
</gene>
<evidence type="ECO:0000313" key="8">
    <source>
        <dbReference type="EMBL" id="MFG6447936.1"/>
    </source>
</evidence>
<organism evidence="8 9">
    <name type="scientific">Roseateles rivi</name>
    <dbReference type="NCBI Taxonomy" id="3299028"/>
    <lineage>
        <taxon>Bacteria</taxon>
        <taxon>Pseudomonadati</taxon>
        <taxon>Pseudomonadota</taxon>
        <taxon>Betaproteobacteria</taxon>
        <taxon>Burkholderiales</taxon>
        <taxon>Sphaerotilaceae</taxon>
        <taxon>Roseateles</taxon>
    </lineage>
</organism>
<dbReference type="InterPro" id="IPR036505">
    <property type="entry name" value="Amidase/PGRP_sf"/>
</dbReference>
<dbReference type="InterPro" id="IPR051206">
    <property type="entry name" value="NAMLAA_amidase_2"/>
</dbReference>
<dbReference type="PANTHER" id="PTHR30417">
    <property type="entry name" value="N-ACETYLMURAMOYL-L-ALANINE AMIDASE AMID"/>
    <property type="match status" value="1"/>
</dbReference>
<comment type="caution">
    <text evidence="8">The sequence shown here is derived from an EMBL/GenBank/DDBJ whole genome shotgun (WGS) entry which is preliminary data.</text>
</comment>
<evidence type="ECO:0000256" key="5">
    <source>
        <dbReference type="ARBA" id="ARBA00023316"/>
    </source>
</evidence>
<evidence type="ECO:0000256" key="2">
    <source>
        <dbReference type="ARBA" id="ARBA00007553"/>
    </source>
</evidence>
<feature type="domain" description="N-acetylmuramoyl-L-alanine amidase" evidence="7">
    <location>
        <begin position="27"/>
        <end position="168"/>
    </location>
</feature>
<keyword evidence="5" id="KW-0961">Cell wall biogenesis/degradation</keyword>
<keyword evidence="4 8" id="KW-0378">Hydrolase</keyword>
<dbReference type="EMBL" id="JBIGHZ010000002">
    <property type="protein sequence ID" value="MFG6447936.1"/>
    <property type="molecule type" value="Genomic_DNA"/>
</dbReference>
<keyword evidence="9" id="KW-1185">Reference proteome</keyword>
<dbReference type="Proteomes" id="UP001606099">
    <property type="component" value="Unassembled WGS sequence"/>
</dbReference>
<proteinExistence type="inferred from homology"/>
<evidence type="ECO:0000259" key="7">
    <source>
        <dbReference type="SMART" id="SM00644"/>
    </source>
</evidence>
<dbReference type="PANTHER" id="PTHR30417:SF1">
    <property type="entry name" value="N-ACETYLMURAMOYL-L-ALANINE AMIDASE AMID"/>
    <property type="match status" value="1"/>
</dbReference>
<feature type="signal peptide" evidence="6">
    <location>
        <begin position="1"/>
        <end position="18"/>
    </location>
</feature>
<dbReference type="Pfam" id="PF01471">
    <property type="entry name" value="PG_binding_1"/>
    <property type="match status" value="1"/>
</dbReference>
<dbReference type="Gene3D" id="3.40.80.10">
    <property type="entry name" value="Peptidoglycan recognition protein-like"/>
    <property type="match status" value="1"/>
</dbReference>
<dbReference type="Gene3D" id="1.10.101.10">
    <property type="entry name" value="PGBD-like superfamily/PGBD"/>
    <property type="match status" value="1"/>
</dbReference>
<accession>A0ABW7FUD1</accession>
<comment type="catalytic activity">
    <reaction evidence="1">
        <text>Hydrolyzes the link between N-acetylmuramoyl residues and L-amino acid residues in certain cell-wall glycopeptides.</text>
        <dbReference type="EC" id="3.5.1.28"/>
    </reaction>
</comment>
<evidence type="ECO:0000256" key="1">
    <source>
        <dbReference type="ARBA" id="ARBA00001561"/>
    </source>
</evidence>
<comment type="similarity">
    <text evidence="2">Belongs to the N-acetylmuramoyl-L-alanine amidase 2 family.</text>
</comment>